<dbReference type="EMBL" id="FMCX01000007">
    <property type="protein sequence ID" value="SCF39647.1"/>
    <property type="molecule type" value="Genomic_DNA"/>
</dbReference>
<proteinExistence type="predicted"/>
<evidence type="ECO:0000313" key="2">
    <source>
        <dbReference type="EMBL" id="SCF39647.1"/>
    </source>
</evidence>
<name>A0A1C5A346_9ACTN</name>
<keyword evidence="3" id="KW-1185">Reference proteome</keyword>
<dbReference type="InterPro" id="IPR002934">
    <property type="entry name" value="Polymerase_NTP_transf_dom"/>
</dbReference>
<protein>
    <submittedName>
        <fullName evidence="2">Nucleotidyltransferase domain-containing protein</fullName>
    </submittedName>
</protein>
<organism evidence="2 3">
    <name type="scientific">Micromonospora mirobrigensis</name>
    <dbReference type="NCBI Taxonomy" id="262898"/>
    <lineage>
        <taxon>Bacteria</taxon>
        <taxon>Bacillati</taxon>
        <taxon>Actinomycetota</taxon>
        <taxon>Actinomycetes</taxon>
        <taxon>Micromonosporales</taxon>
        <taxon>Micromonosporaceae</taxon>
        <taxon>Micromonospora</taxon>
    </lineage>
</organism>
<dbReference type="GO" id="GO:0016779">
    <property type="term" value="F:nucleotidyltransferase activity"/>
    <property type="evidence" value="ECO:0007669"/>
    <property type="project" value="InterPro"/>
</dbReference>
<evidence type="ECO:0000259" key="1">
    <source>
        <dbReference type="Pfam" id="PF01909"/>
    </source>
</evidence>
<dbReference type="STRING" id="262898.GA0070564_107241"/>
<dbReference type="Pfam" id="PF01909">
    <property type="entry name" value="NTP_transf_2"/>
    <property type="match status" value="1"/>
</dbReference>
<gene>
    <name evidence="2" type="ORF">GA0070564_107241</name>
</gene>
<accession>A0A1C5A346</accession>
<dbReference type="SUPFAM" id="SSF81301">
    <property type="entry name" value="Nucleotidyltransferase"/>
    <property type="match status" value="1"/>
</dbReference>
<evidence type="ECO:0000313" key="3">
    <source>
        <dbReference type="Proteomes" id="UP000199504"/>
    </source>
</evidence>
<dbReference type="InterPro" id="IPR043519">
    <property type="entry name" value="NT_sf"/>
</dbReference>
<reference evidence="3" key="1">
    <citation type="submission" date="2016-06" db="EMBL/GenBank/DDBJ databases">
        <authorList>
            <person name="Varghese N."/>
            <person name="Submissions Spin"/>
        </authorList>
    </citation>
    <scope>NUCLEOTIDE SEQUENCE [LARGE SCALE GENOMIC DNA]</scope>
    <source>
        <strain evidence="3">DSM 44830</strain>
    </source>
</reference>
<dbReference type="Proteomes" id="UP000199504">
    <property type="component" value="Unassembled WGS sequence"/>
</dbReference>
<sequence length="291" mass="31307">MHCISPCLPGLPAVTVCGPSLVEAAGHAVTVGEVIDDLTMRFLDLADRAIPGYVRGLYVVGSAALGAWQPGVSDVDVVILTSRPAGLADLNQLRAVHAEMPELPHLDGVYLDPALAQVWPVDQRPAPFVVDGQFSSGEPCGELTPVLWLTLRRYGIRVRGPEVPELGVRVDLEQLRRYNLENLRGYWRGTAATLSATLADVPGDQAVDAGTVVWCVLGPARLHYTLAHVDVISKAAAGAYLGELFPEYADLARRAVRWRAGEPERFTAADLALAGRSVDAVADDAWRRFGD</sequence>
<keyword evidence="2" id="KW-0808">Transferase</keyword>
<feature type="domain" description="Polymerase nucleotidyl transferase" evidence="1">
    <location>
        <begin position="54"/>
        <end position="95"/>
    </location>
</feature>
<dbReference type="AlphaFoldDB" id="A0A1C5A346"/>